<evidence type="ECO:0000313" key="1">
    <source>
        <dbReference type="EMBL" id="SFH17399.1"/>
    </source>
</evidence>
<name>A0A1I2XWE7_9FIRM</name>
<gene>
    <name evidence="1" type="ORF">SAMN05660649_04139</name>
</gene>
<accession>A0A1I2XWE7</accession>
<protein>
    <submittedName>
        <fullName evidence="1">Uncharacterized protein</fullName>
    </submittedName>
</protein>
<dbReference type="AlphaFoldDB" id="A0A1I2XWE7"/>
<dbReference type="STRING" id="341036.SAMN05660649_04139"/>
<evidence type="ECO:0000313" key="2">
    <source>
        <dbReference type="Proteomes" id="UP000199337"/>
    </source>
</evidence>
<sequence>MASNNRAVSLCDKCSKCIYRWANGCPGLIKFNAAKCKTMLL</sequence>
<organism evidence="1 2">
    <name type="scientific">Desulfotruncus arcticus DSM 17038</name>
    <dbReference type="NCBI Taxonomy" id="1121424"/>
    <lineage>
        <taxon>Bacteria</taxon>
        <taxon>Bacillati</taxon>
        <taxon>Bacillota</taxon>
        <taxon>Clostridia</taxon>
        <taxon>Eubacteriales</taxon>
        <taxon>Desulfallaceae</taxon>
        <taxon>Desulfotruncus</taxon>
    </lineage>
</organism>
<dbReference type="Proteomes" id="UP000199337">
    <property type="component" value="Unassembled WGS sequence"/>
</dbReference>
<dbReference type="EMBL" id="FOOX01000019">
    <property type="protein sequence ID" value="SFH17399.1"/>
    <property type="molecule type" value="Genomic_DNA"/>
</dbReference>
<keyword evidence="2" id="KW-1185">Reference proteome</keyword>
<proteinExistence type="predicted"/>
<dbReference type="RefSeq" id="WP_274377570.1">
    <property type="nucleotide sequence ID" value="NZ_FOOX01000019.1"/>
</dbReference>
<reference evidence="2" key="1">
    <citation type="submission" date="2016-10" db="EMBL/GenBank/DDBJ databases">
        <authorList>
            <person name="Varghese N."/>
            <person name="Submissions S."/>
        </authorList>
    </citation>
    <scope>NUCLEOTIDE SEQUENCE [LARGE SCALE GENOMIC DNA]</scope>
    <source>
        <strain evidence="2">DSM 17038</strain>
    </source>
</reference>